<comment type="caution">
    <text evidence="1">The sequence shown here is derived from an EMBL/GenBank/DDBJ whole genome shotgun (WGS) entry which is preliminary data.</text>
</comment>
<name>A0ABR3NTL4_9TELE</name>
<evidence type="ECO:0000313" key="1">
    <source>
        <dbReference type="EMBL" id="KAL1279951.1"/>
    </source>
</evidence>
<proteinExistence type="predicted"/>
<protein>
    <submittedName>
        <fullName evidence="1">Uncharacterized protein</fullName>
    </submittedName>
</protein>
<reference evidence="1 2" key="1">
    <citation type="submission" date="2023-09" db="EMBL/GenBank/DDBJ databases">
        <authorList>
            <person name="Wang M."/>
        </authorList>
    </citation>
    <scope>NUCLEOTIDE SEQUENCE [LARGE SCALE GENOMIC DNA]</scope>
    <source>
        <strain evidence="1">GT-2023</strain>
        <tissue evidence="1">Liver</tissue>
    </source>
</reference>
<gene>
    <name evidence="1" type="ORF">QQF64_014551</name>
</gene>
<organism evidence="1 2">
    <name type="scientific">Cirrhinus molitorella</name>
    <name type="common">mud carp</name>
    <dbReference type="NCBI Taxonomy" id="172907"/>
    <lineage>
        <taxon>Eukaryota</taxon>
        <taxon>Metazoa</taxon>
        <taxon>Chordata</taxon>
        <taxon>Craniata</taxon>
        <taxon>Vertebrata</taxon>
        <taxon>Euteleostomi</taxon>
        <taxon>Actinopterygii</taxon>
        <taxon>Neopterygii</taxon>
        <taxon>Teleostei</taxon>
        <taxon>Ostariophysi</taxon>
        <taxon>Cypriniformes</taxon>
        <taxon>Cyprinidae</taxon>
        <taxon>Labeoninae</taxon>
        <taxon>Labeonini</taxon>
        <taxon>Cirrhinus</taxon>
    </lineage>
</organism>
<evidence type="ECO:0000313" key="2">
    <source>
        <dbReference type="Proteomes" id="UP001558613"/>
    </source>
</evidence>
<dbReference type="Proteomes" id="UP001558613">
    <property type="component" value="Unassembled WGS sequence"/>
</dbReference>
<sequence length="133" mass="14621">MQGYYAGENECGLHRHCRLLNLSSWWHRDSNPPSSDTTGVVVLAVNAIQPLLLKTIHWVLPPPPPWTFLVCLLLVVQLPPDPLPAPVYHPFAISSSSLAPQCEVAPLGGGCSVKRTLHMDWFSVCTVFPCLVV</sequence>
<keyword evidence="2" id="KW-1185">Reference proteome</keyword>
<dbReference type="EMBL" id="JAYMGO010000002">
    <property type="protein sequence ID" value="KAL1279951.1"/>
    <property type="molecule type" value="Genomic_DNA"/>
</dbReference>
<accession>A0ABR3NTL4</accession>